<proteinExistence type="predicted"/>
<sequence>MPIIPLNRTEVFIGRARELRRIREGLNNPGFVIVTGRMGSGKTAIFRKLHEENPSRTTLIDMRCTDIREAHEGIPDFRRIMVMARTVDWNILMDSMPPAVSAFREAFKMNHMYDMRCAVSMRYSRRFLQELEEEIPGVAVVSLPPLTERETEDYIQRKAPTFRATAAGMKYIHRFTEGLPLFIDSFLNVLSDGIIYGPLLLEENFRAKFQQIAFPWMAELSQLSRGEKRILEDLTDAPIPQRDVEAEELEKLELRGLVELSGGEWSLTSELLRRVLTELRKQFGCI</sequence>
<dbReference type="Gene3D" id="3.40.50.300">
    <property type="entry name" value="P-loop containing nucleotide triphosphate hydrolases"/>
    <property type="match status" value="1"/>
</dbReference>
<evidence type="ECO:0000313" key="2">
    <source>
        <dbReference type="Proteomes" id="UP000256864"/>
    </source>
</evidence>
<comment type="caution">
    <text evidence="1">The sequence shown here is derived from an EMBL/GenBank/DDBJ whole genome shotgun (WGS) entry which is preliminary data.</text>
</comment>
<gene>
    <name evidence="1" type="ORF">C7452_0850</name>
</gene>
<name>A0A371NFZ4_9EURY</name>
<dbReference type="Proteomes" id="UP000256864">
    <property type="component" value="Unassembled WGS sequence"/>
</dbReference>
<evidence type="ECO:0000313" key="1">
    <source>
        <dbReference type="EMBL" id="REE28826.1"/>
    </source>
</evidence>
<reference evidence="1 2" key="1">
    <citation type="submission" date="2018-07" db="EMBL/GenBank/DDBJ databases">
        <title>Genomic Encyclopedia of Type Strains, Phase IV (KMG-IV): sequencing the most valuable type-strain genomes for metagenomic binning, comparative biology and taxonomic classification.</title>
        <authorList>
            <person name="Goeker M."/>
        </authorList>
    </citation>
    <scope>NUCLEOTIDE SEQUENCE [LARGE SCALE GENOMIC DNA]</scope>
    <source>
        <strain evidence="1 2">DSM 7466</strain>
    </source>
</reference>
<dbReference type="AlphaFoldDB" id="A0A371NFZ4"/>
<organism evidence="1 2">
    <name type="scientific">Methanothermobacter defluvii</name>
    <dbReference type="NCBI Taxonomy" id="49339"/>
    <lineage>
        <taxon>Archaea</taxon>
        <taxon>Methanobacteriati</taxon>
        <taxon>Methanobacteriota</taxon>
        <taxon>Methanomada group</taxon>
        <taxon>Methanobacteria</taxon>
        <taxon>Methanobacteriales</taxon>
        <taxon>Methanobacteriaceae</taxon>
        <taxon>Methanothermobacter</taxon>
    </lineage>
</organism>
<keyword evidence="2" id="KW-1185">Reference proteome</keyword>
<dbReference type="EMBL" id="QREL01000001">
    <property type="protein sequence ID" value="REE28826.1"/>
    <property type="molecule type" value="Genomic_DNA"/>
</dbReference>
<evidence type="ECO:0008006" key="3">
    <source>
        <dbReference type="Google" id="ProtNLM"/>
    </source>
</evidence>
<protein>
    <recommendedName>
        <fullName evidence="3">ATP-binding protein</fullName>
    </recommendedName>
</protein>
<accession>A0A371NFZ4</accession>
<dbReference type="SUPFAM" id="SSF52540">
    <property type="entry name" value="P-loop containing nucleoside triphosphate hydrolases"/>
    <property type="match status" value="1"/>
</dbReference>
<dbReference type="InterPro" id="IPR027417">
    <property type="entry name" value="P-loop_NTPase"/>
</dbReference>